<feature type="compositionally biased region" description="Low complexity" evidence="1">
    <location>
        <begin position="26"/>
        <end position="39"/>
    </location>
</feature>
<name>A0A9W8AYL7_9FUNG</name>
<dbReference type="EMBL" id="JANBQB010000596">
    <property type="protein sequence ID" value="KAJ1974876.1"/>
    <property type="molecule type" value="Genomic_DNA"/>
</dbReference>
<dbReference type="Proteomes" id="UP001151582">
    <property type="component" value="Unassembled WGS sequence"/>
</dbReference>
<keyword evidence="3" id="KW-1185">Reference proteome</keyword>
<evidence type="ECO:0000313" key="3">
    <source>
        <dbReference type="Proteomes" id="UP001151582"/>
    </source>
</evidence>
<dbReference type="OrthoDB" id="5599254at2759"/>
<organism evidence="2 3">
    <name type="scientific">Dimargaris verticillata</name>
    <dbReference type="NCBI Taxonomy" id="2761393"/>
    <lineage>
        <taxon>Eukaryota</taxon>
        <taxon>Fungi</taxon>
        <taxon>Fungi incertae sedis</taxon>
        <taxon>Zoopagomycota</taxon>
        <taxon>Kickxellomycotina</taxon>
        <taxon>Dimargaritomycetes</taxon>
        <taxon>Dimargaritales</taxon>
        <taxon>Dimargaritaceae</taxon>
        <taxon>Dimargaris</taxon>
    </lineage>
</organism>
<protein>
    <submittedName>
        <fullName evidence="2">Uncharacterized protein</fullName>
    </submittedName>
</protein>
<accession>A0A9W8AYL7</accession>
<comment type="caution">
    <text evidence="2">The sequence shown here is derived from an EMBL/GenBank/DDBJ whole genome shotgun (WGS) entry which is preliminary data.</text>
</comment>
<dbReference type="AlphaFoldDB" id="A0A9W8AYL7"/>
<gene>
    <name evidence="2" type="ORF">H4R34_004553</name>
</gene>
<sequence length="210" mass="23115">MITSCFIPPWRKSSHTPTIHRASSFRGPRGTPGRRYTTPSAFPAASNDHEPGHYRSPYDHEPKMAVGWGPYATVGPSSHTTGSRALLASPPKLLTTTSSEKKHMALLSTEEGYSSSVLSPSQEHLRRAQTTPTKAPQHAQYHPQLLPPPQPLTSPLNLSLPSLHEVGAKETVIPPLHAKVSAWGLADHRIGTDNFIQPPKRSWRSSYEVW</sequence>
<evidence type="ECO:0000256" key="1">
    <source>
        <dbReference type="SAM" id="MobiDB-lite"/>
    </source>
</evidence>
<evidence type="ECO:0000313" key="2">
    <source>
        <dbReference type="EMBL" id="KAJ1974876.1"/>
    </source>
</evidence>
<feature type="region of interest" description="Disordered" evidence="1">
    <location>
        <begin position="1"/>
        <end position="52"/>
    </location>
</feature>
<reference evidence="2" key="1">
    <citation type="submission" date="2022-07" db="EMBL/GenBank/DDBJ databases">
        <title>Phylogenomic reconstructions and comparative analyses of Kickxellomycotina fungi.</title>
        <authorList>
            <person name="Reynolds N.K."/>
            <person name="Stajich J.E."/>
            <person name="Barry K."/>
            <person name="Grigoriev I.V."/>
            <person name="Crous P."/>
            <person name="Smith M.E."/>
        </authorList>
    </citation>
    <scope>NUCLEOTIDE SEQUENCE</scope>
    <source>
        <strain evidence="2">RSA 567</strain>
    </source>
</reference>
<proteinExistence type="predicted"/>